<dbReference type="Proteomes" id="UP001222932">
    <property type="component" value="Unassembled WGS sequence"/>
</dbReference>
<reference evidence="2" key="2">
    <citation type="submission" date="2023-06" db="EMBL/GenBank/DDBJ databases">
        <authorList>
            <person name="Kobayashi Y."/>
            <person name="Kayamori A."/>
            <person name="Aoki K."/>
            <person name="Shiwa Y."/>
            <person name="Fujita N."/>
            <person name="Sugita T."/>
            <person name="Iwasaki W."/>
            <person name="Tanaka N."/>
            <person name="Takashima M."/>
        </authorList>
    </citation>
    <scope>NUCLEOTIDE SEQUENCE</scope>
    <source>
        <strain evidence="2">HIS016</strain>
    </source>
</reference>
<comment type="caution">
    <text evidence="2">The sequence shown here is derived from an EMBL/GenBank/DDBJ whole genome shotgun (WGS) entry which is preliminary data.</text>
</comment>
<dbReference type="EMBL" id="BTCM01000003">
    <property type="protein sequence ID" value="GMK56182.1"/>
    <property type="molecule type" value="Genomic_DNA"/>
</dbReference>
<sequence>MLETLLWALHELVFLLLVFLPILLLLSSSDSPIDLIYLAQTTTTTLTMRVRPARRTRLNLKHHAHLITKILVHSDTRTLQAFRLTCRRLHHLATALLAQHVTLTDEHLQPSLPFVPQYPGLIPGWSPNLAQTRVLDIQYSGAWHPLIREVSALLPRLPALQLVRIHNSVRELDLTLARRDRRLLHNPTVHTVHFHDLACDIRPVLRGRIPYGEGDVFVNLRHSRVRPPAPPGSFDGGPGPSGHRVYLFLTLAGAAGTDVVPRLNRAGAPAAEAWRALLPYLVGQVVKFIVNASSENTYLFVGDAEDDRGRTHAPGTPGRSVMTLRDRDYLGRLLTSELLAVLEDGYFPPQPAKNRLHRQVGYATFEDIQDVVGPELFPLIMAP</sequence>
<proteinExistence type="predicted"/>
<evidence type="ECO:0000313" key="3">
    <source>
        <dbReference type="Proteomes" id="UP001222932"/>
    </source>
</evidence>
<accession>A0AAD3YBR4</accession>
<keyword evidence="1" id="KW-0812">Transmembrane</keyword>
<feature type="transmembrane region" description="Helical" evidence="1">
    <location>
        <begin position="6"/>
        <end position="26"/>
    </location>
</feature>
<protein>
    <recommendedName>
        <fullName evidence="4">F-box domain-containing protein</fullName>
    </recommendedName>
</protein>
<organism evidence="2 3">
    <name type="scientific">Cutaneotrichosporon spelunceum</name>
    <dbReference type="NCBI Taxonomy" id="1672016"/>
    <lineage>
        <taxon>Eukaryota</taxon>
        <taxon>Fungi</taxon>
        <taxon>Dikarya</taxon>
        <taxon>Basidiomycota</taxon>
        <taxon>Agaricomycotina</taxon>
        <taxon>Tremellomycetes</taxon>
        <taxon>Trichosporonales</taxon>
        <taxon>Trichosporonaceae</taxon>
        <taxon>Cutaneotrichosporon</taxon>
    </lineage>
</organism>
<evidence type="ECO:0008006" key="4">
    <source>
        <dbReference type="Google" id="ProtNLM"/>
    </source>
</evidence>
<name>A0AAD3YBR4_9TREE</name>
<dbReference type="AlphaFoldDB" id="A0AAD3YBR4"/>
<evidence type="ECO:0000256" key="1">
    <source>
        <dbReference type="SAM" id="Phobius"/>
    </source>
</evidence>
<evidence type="ECO:0000313" key="2">
    <source>
        <dbReference type="EMBL" id="GMK56182.1"/>
    </source>
</evidence>
<keyword evidence="1" id="KW-1133">Transmembrane helix</keyword>
<keyword evidence="3" id="KW-1185">Reference proteome</keyword>
<gene>
    <name evidence="2" type="ORF">CspeluHIS016_0300220</name>
</gene>
<keyword evidence="1" id="KW-0472">Membrane</keyword>
<reference evidence="2" key="1">
    <citation type="journal article" date="2023" name="BMC Genomics">
        <title>Chromosome-level genome assemblies of Cutaneotrichosporon spp. (Trichosporonales, Basidiomycota) reveal imbalanced evolution between nucleotide sequences and chromosome synteny.</title>
        <authorList>
            <person name="Kobayashi Y."/>
            <person name="Kayamori A."/>
            <person name="Aoki K."/>
            <person name="Shiwa Y."/>
            <person name="Matsutani M."/>
            <person name="Fujita N."/>
            <person name="Sugita T."/>
            <person name="Iwasaki W."/>
            <person name="Tanaka N."/>
            <person name="Takashima M."/>
        </authorList>
    </citation>
    <scope>NUCLEOTIDE SEQUENCE</scope>
    <source>
        <strain evidence="2">HIS016</strain>
    </source>
</reference>